<feature type="region of interest" description="Disordered" evidence="3">
    <location>
        <begin position="64"/>
        <end position="88"/>
    </location>
</feature>
<keyword evidence="5" id="KW-1185">Reference proteome</keyword>
<reference evidence="4 5" key="1">
    <citation type="journal article" date="2013" name="PLoS ONE">
        <title>Predicting the Proteins of Angomonas deanei, Strigomonas culicis and Their Respective Endosymbionts Reveals New Aspects of the Trypanosomatidae Family.</title>
        <authorList>
            <person name="Motta M.C."/>
            <person name="Martins A.C."/>
            <person name="de Souza S.S."/>
            <person name="Catta-Preta C.M."/>
            <person name="Silva R."/>
            <person name="Klein C.C."/>
            <person name="de Almeida L.G."/>
            <person name="de Lima Cunha O."/>
            <person name="Ciapina L.P."/>
            <person name="Brocchi M."/>
            <person name="Colabardini A.C."/>
            <person name="de Araujo Lima B."/>
            <person name="Machado C.R."/>
            <person name="de Almeida Soares C.M."/>
            <person name="Probst C.M."/>
            <person name="de Menezes C.B."/>
            <person name="Thompson C.E."/>
            <person name="Bartholomeu D.C."/>
            <person name="Gradia D.F."/>
            <person name="Pavoni D.P."/>
            <person name="Grisard E.C."/>
            <person name="Fantinatti-Garboggini F."/>
            <person name="Marchini F.K."/>
            <person name="Rodrigues-Luiz G.F."/>
            <person name="Wagner G."/>
            <person name="Goldman G.H."/>
            <person name="Fietto J.L."/>
            <person name="Elias M.C."/>
            <person name="Goldman M.H."/>
            <person name="Sagot M.F."/>
            <person name="Pereira M."/>
            <person name="Stoco P.H."/>
            <person name="de Mendonca-Neto R.P."/>
            <person name="Teixeira S.M."/>
            <person name="Maciel T.E."/>
            <person name="de Oliveira Mendes T.A."/>
            <person name="Urmenyi T.P."/>
            <person name="de Souza W."/>
            <person name="Schenkman S."/>
            <person name="de Vasconcelos A.T."/>
        </authorList>
    </citation>
    <scope>NUCLEOTIDE SEQUENCE [LARGE SCALE GENOMIC DNA]</scope>
</reference>
<gene>
    <name evidence="4" type="ORF">STCU_01173</name>
</gene>
<evidence type="ECO:0000256" key="2">
    <source>
        <dbReference type="ARBA" id="ARBA00023054"/>
    </source>
</evidence>
<dbReference type="PANTHER" id="PTHR12499">
    <property type="entry name" value="OPTIC ATROPHY 3 PROTEIN OPA3"/>
    <property type="match status" value="1"/>
</dbReference>
<sequence length="368" mass="40431">MVALPAVKFVFLGIRQLTRPVVRRVVTRAMERRSVTYKVCIVLGRVSLGFTGVIAEWSRTEQQKRLEGKKKMEESARAEAAKKAAEAEEEKAVAPPAITITSALRKAEPAPAAEAEAEKLHHTSLDSLVAPRSRSLLAEITYGPLPKEQDTYDRSVFLDPKRTAGEAARVFIWHPYRSAWDVFRQTFLVPFPEKRLVDAGAELLIELSAYVVLALLLFWELQQQSRAAAAKEAHLQARLEAIEAKVNELARVTQRHADARAVDELAPVPELQVDGRLYALWKATELGVATVAQALFAEAPGGGAAPAVQVRHGGEKGGGAAGLSYTPHSRVPQQTPDPRVRLSKHDETAPMKKELERVLRDSGIAINK</sequence>
<dbReference type="AlphaFoldDB" id="S9V2I3"/>
<proteinExistence type="inferred from homology"/>
<dbReference type="GO" id="GO:0019216">
    <property type="term" value="P:regulation of lipid metabolic process"/>
    <property type="evidence" value="ECO:0007669"/>
    <property type="project" value="TreeGrafter"/>
</dbReference>
<dbReference type="PANTHER" id="PTHR12499:SF0">
    <property type="entry name" value="OPTIC ATROPHY 3 PROTEIN"/>
    <property type="match status" value="1"/>
</dbReference>
<dbReference type="OrthoDB" id="2129069at2759"/>
<dbReference type="GO" id="GO:0005739">
    <property type="term" value="C:mitochondrion"/>
    <property type="evidence" value="ECO:0007669"/>
    <property type="project" value="TreeGrafter"/>
</dbReference>
<dbReference type="EMBL" id="ATMH01001173">
    <property type="protein sequence ID" value="EPY35254.1"/>
    <property type="molecule type" value="Genomic_DNA"/>
</dbReference>
<evidence type="ECO:0000256" key="3">
    <source>
        <dbReference type="SAM" id="MobiDB-lite"/>
    </source>
</evidence>
<comment type="caution">
    <text evidence="4">The sequence shown here is derived from an EMBL/GenBank/DDBJ whole genome shotgun (WGS) entry which is preliminary data.</text>
</comment>
<comment type="similarity">
    <text evidence="1">Belongs to the OPA3 family.</text>
</comment>
<evidence type="ECO:0000256" key="1">
    <source>
        <dbReference type="ARBA" id="ARBA00007584"/>
    </source>
</evidence>
<dbReference type="InterPro" id="IPR010754">
    <property type="entry name" value="OPA3-like"/>
</dbReference>
<accession>S9V2I3</accession>
<organism evidence="4 5">
    <name type="scientific">Strigomonas culicis</name>
    <dbReference type="NCBI Taxonomy" id="28005"/>
    <lineage>
        <taxon>Eukaryota</taxon>
        <taxon>Discoba</taxon>
        <taxon>Euglenozoa</taxon>
        <taxon>Kinetoplastea</taxon>
        <taxon>Metakinetoplastina</taxon>
        <taxon>Trypanosomatida</taxon>
        <taxon>Trypanosomatidae</taxon>
        <taxon>Strigomonadinae</taxon>
        <taxon>Strigomonas</taxon>
    </lineage>
</organism>
<dbReference type="Proteomes" id="UP000015354">
    <property type="component" value="Unassembled WGS sequence"/>
</dbReference>
<feature type="region of interest" description="Disordered" evidence="3">
    <location>
        <begin position="307"/>
        <end position="368"/>
    </location>
</feature>
<feature type="compositionally biased region" description="Basic and acidic residues" evidence="3">
    <location>
        <begin position="338"/>
        <end position="360"/>
    </location>
</feature>
<name>S9V2I3_9TRYP</name>
<dbReference type="Pfam" id="PF07047">
    <property type="entry name" value="OPA3"/>
    <property type="match status" value="1"/>
</dbReference>
<evidence type="ECO:0000313" key="4">
    <source>
        <dbReference type="EMBL" id="EPY35254.1"/>
    </source>
</evidence>
<evidence type="ECO:0008006" key="6">
    <source>
        <dbReference type="Google" id="ProtNLM"/>
    </source>
</evidence>
<evidence type="ECO:0000313" key="5">
    <source>
        <dbReference type="Proteomes" id="UP000015354"/>
    </source>
</evidence>
<protein>
    <recommendedName>
        <fullName evidence="6">Optic atrophy 3 protein (OPA3)</fullName>
    </recommendedName>
</protein>
<keyword evidence="2" id="KW-0175">Coiled coil</keyword>